<feature type="chain" id="PRO_5045608339" description="Secreted protein" evidence="1">
    <location>
        <begin position="23"/>
        <end position="105"/>
    </location>
</feature>
<name>A0ABU5K5M1_9ACTN</name>
<accession>A0ABU5K5M1</accession>
<organism evidence="2 3">
    <name type="scientific">Nocardioides renjunii</name>
    <dbReference type="NCBI Taxonomy" id="3095075"/>
    <lineage>
        <taxon>Bacteria</taxon>
        <taxon>Bacillati</taxon>
        <taxon>Actinomycetota</taxon>
        <taxon>Actinomycetes</taxon>
        <taxon>Propionibacteriales</taxon>
        <taxon>Nocardioidaceae</taxon>
        <taxon>Nocardioides</taxon>
    </lineage>
</organism>
<dbReference type="EMBL" id="JAXQPW010000001">
    <property type="protein sequence ID" value="MDZ5660206.1"/>
    <property type="molecule type" value="Genomic_DNA"/>
</dbReference>
<sequence>MKRIACSTAALALAAVALVGTAGPSAASAQHCDDRTSADKVELDHQTTSVYVGAHATVCYKAGTRIMTTTVGEDGILTSTLLNGKGAPKGISYYVVVPDFPTSPE</sequence>
<keyword evidence="3" id="KW-1185">Reference proteome</keyword>
<dbReference type="RefSeq" id="WP_322422814.1">
    <property type="nucleotide sequence ID" value="NZ_JAXQPW010000001.1"/>
</dbReference>
<gene>
    <name evidence="2" type="ORF">SFC79_00385</name>
</gene>
<comment type="caution">
    <text evidence="2">The sequence shown here is derived from an EMBL/GenBank/DDBJ whole genome shotgun (WGS) entry which is preliminary data.</text>
</comment>
<keyword evidence="1" id="KW-0732">Signal</keyword>
<protein>
    <recommendedName>
        <fullName evidence="4">Secreted protein</fullName>
    </recommendedName>
</protein>
<reference evidence="2 3" key="1">
    <citation type="submission" date="2023-11" db="EMBL/GenBank/DDBJ databases">
        <title>Novel species in genus Nocardioides.</title>
        <authorList>
            <person name="Zhou H."/>
        </authorList>
    </citation>
    <scope>NUCLEOTIDE SEQUENCE [LARGE SCALE GENOMIC DNA]</scope>
    <source>
        <strain evidence="2 3">S-58</strain>
    </source>
</reference>
<proteinExistence type="predicted"/>
<evidence type="ECO:0000313" key="2">
    <source>
        <dbReference type="EMBL" id="MDZ5660206.1"/>
    </source>
</evidence>
<dbReference type="Proteomes" id="UP001291999">
    <property type="component" value="Unassembled WGS sequence"/>
</dbReference>
<evidence type="ECO:0000313" key="3">
    <source>
        <dbReference type="Proteomes" id="UP001291999"/>
    </source>
</evidence>
<evidence type="ECO:0008006" key="4">
    <source>
        <dbReference type="Google" id="ProtNLM"/>
    </source>
</evidence>
<evidence type="ECO:0000256" key="1">
    <source>
        <dbReference type="SAM" id="SignalP"/>
    </source>
</evidence>
<feature type="signal peptide" evidence="1">
    <location>
        <begin position="1"/>
        <end position="22"/>
    </location>
</feature>